<dbReference type="OrthoDB" id="15808at2759"/>
<evidence type="ECO:0000256" key="3">
    <source>
        <dbReference type="ARBA" id="ARBA00013161"/>
    </source>
</evidence>
<dbReference type="GO" id="GO:0070183">
    <property type="term" value="P:mitochondrial tryptophanyl-tRNA aminoacylation"/>
    <property type="evidence" value="ECO:0007669"/>
    <property type="project" value="TreeGrafter"/>
</dbReference>
<dbReference type="EC" id="6.1.1.2" evidence="3"/>
<evidence type="ECO:0000256" key="8">
    <source>
        <dbReference type="ARBA" id="ARBA00023146"/>
    </source>
</evidence>
<dbReference type="FunFam" id="3.40.50.620:FF:000082">
    <property type="entry name" value="MSW1p Mitochondrial tryptophanyl-tRNA synthetase"/>
    <property type="match status" value="1"/>
</dbReference>
<dbReference type="EMBL" id="AZST01000088">
    <property type="protein sequence ID" value="KEP52775.1"/>
    <property type="molecule type" value="Genomic_DNA"/>
</dbReference>
<keyword evidence="8 13" id="KW-0030">Aminoacyl-tRNA synthetase</keyword>
<dbReference type="InterPro" id="IPR002306">
    <property type="entry name" value="Trp-tRNA-ligase"/>
</dbReference>
<dbReference type="STRING" id="1423351.A0A074S5E8"/>
<evidence type="ECO:0000256" key="1">
    <source>
        <dbReference type="ARBA" id="ARBA00004305"/>
    </source>
</evidence>
<dbReference type="SUPFAM" id="SSF52374">
    <property type="entry name" value="Nucleotidylyl transferase"/>
    <property type="match status" value="1"/>
</dbReference>
<keyword evidence="14" id="KW-1185">Reference proteome</keyword>
<comment type="similarity">
    <text evidence="2">Belongs to the class-I aminoacyl-tRNA synthetase family.</text>
</comment>
<evidence type="ECO:0000256" key="10">
    <source>
        <dbReference type="ARBA" id="ARBA00049929"/>
    </source>
</evidence>
<evidence type="ECO:0000256" key="7">
    <source>
        <dbReference type="ARBA" id="ARBA00022917"/>
    </source>
</evidence>
<comment type="subcellular location">
    <subcellularLocation>
        <location evidence="1">Mitochondrion matrix</location>
    </subcellularLocation>
</comment>
<dbReference type="GO" id="GO:0004830">
    <property type="term" value="F:tryptophan-tRNA ligase activity"/>
    <property type="evidence" value="ECO:0007669"/>
    <property type="project" value="UniProtKB-EC"/>
</dbReference>
<evidence type="ECO:0000256" key="6">
    <source>
        <dbReference type="ARBA" id="ARBA00022840"/>
    </source>
</evidence>
<dbReference type="GO" id="GO:0005524">
    <property type="term" value="F:ATP binding"/>
    <property type="evidence" value="ECO:0007669"/>
    <property type="project" value="UniProtKB-KW"/>
</dbReference>
<keyword evidence="5" id="KW-0547">Nucleotide-binding</keyword>
<evidence type="ECO:0000256" key="4">
    <source>
        <dbReference type="ARBA" id="ARBA00022598"/>
    </source>
</evidence>
<keyword evidence="6" id="KW-0067">ATP-binding</keyword>
<dbReference type="NCBIfam" id="TIGR00233">
    <property type="entry name" value="trpS"/>
    <property type="match status" value="1"/>
</dbReference>
<keyword evidence="7" id="KW-0648">Protein biosynthesis</keyword>
<dbReference type="InterPro" id="IPR050203">
    <property type="entry name" value="Trp-tRNA_synthetase"/>
</dbReference>
<dbReference type="PANTHER" id="PTHR43766">
    <property type="entry name" value="TRYPTOPHAN--TRNA LIGASE, MITOCHONDRIAL"/>
    <property type="match status" value="1"/>
</dbReference>
<dbReference type="Pfam" id="PF00579">
    <property type="entry name" value="tRNA-synt_1b"/>
    <property type="match status" value="1"/>
</dbReference>
<feature type="region of interest" description="Disordered" evidence="12">
    <location>
        <begin position="535"/>
        <end position="556"/>
    </location>
</feature>
<evidence type="ECO:0000313" key="13">
    <source>
        <dbReference type="EMBL" id="KEP52775.1"/>
    </source>
</evidence>
<accession>A0A074S5E8</accession>
<dbReference type="HOGENOM" id="CLU_345172_0_0_1"/>
<proteinExistence type="inferred from homology"/>
<dbReference type="InterPro" id="IPR001412">
    <property type="entry name" value="aa-tRNA-synth_I_CS"/>
</dbReference>
<gene>
    <name evidence="13" type="ORF">V565_040070</name>
</gene>
<evidence type="ECO:0000256" key="12">
    <source>
        <dbReference type="SAM" id="MobiDB-lite"/>
    </source>
</evidence>
<dbReference type="AlphaFoldDB" id="A0A074S5E8"/>
<dbReference type="Proteomes" id="UP000027456">
    <property type="component" value="Unassembled WGS sequence"/>
</dbReference>
<dbReference type="PROSITE" id="PS00178">
    <property type="entry name" value="AA_TRNA_LIGASE_I"/>
    <property type="match status" value="1"/>
</dbReference>
<name>A0A074S5E8_9AGAM</name>
<protein>
    <recommendedName>
        <fullName evidence="11">Tryptophan--tRNA ligase, mitochondrial</fullName>
        <ecNumber evidence="3">6.1.1.2</ecNumber>
    </recommendedName>
    <alternativeName>
        <fullName evidence="9">Tryptophanyl-tRNA synthetase</fullName>
    </alternativeName>
</protein>
<dbReference type="InterPro" id="IPR014729">
    <property type="entry name" value="Rossmann-like_a/b/a_fold"/>
</dbReference>
<dbReference type="InterPro" id="IPR024109">
    <property type="entry name" value="Trp-tRNA-ligase_bac-type"/>
</dbReference>
<comment type="catalytic activity">
    <reaction evidence="10">
        <text>tRNA(Trp) + L-tryptophan + ATP = L-tryptophyl-tRNA(Trp) + AMP + diphosphate + H(+)</text>
        <dbReference type="Rhea" id="RHEA:24080"/>
        <dbReference type="Rhea" id="RHEA-COMP:9671"/>
        <dbReference type="Rhea" id="RHEA-COMP:9705"/>
        <dbReference type="ChEBI" id="CHEBI:15378"/>
        <dbReference type="ChEBI" id="CHEBI:30616"/>
        <dbReference type="ChEBI" id="CHEBI:33019"/>
        <dbReference type="ChEBI" id="CHEBI:57912"/>
        <dbReference type="ChEBI" id="CHEBI:78442"/>
        <dbReference type="ChEBI" id="CHEBI:78535"/>
        <dbReference type="ChEBI" id="CHEBI:456215"/>
        <dbReference type="EC" id="6.1.1.2"/>
    </reaction>
</comment>
<dbReference type="GO" id="GO:0005759">
    <property type="term" value="C:mitochondrial matrix"/>
    <property type="evidence" value="ECO:0007669"/>
    <property type="project" value="UniProtKB-SubCell"/>
</dbReference>
<dbReference type="PRINTS" id="PR01039">
    <property type="entry name" value="TRNASYNTHTRP"/>
</dbReference>
<evidence type="ECO:0000256" key="11">
    <source>
        <dbReference type="ARBA" id="ARBA00069760"/>
    </source>
</evidence>
<dbReference type="Gene3D" id="1.10.240.10">
    <property type="entry name" value="Tyrosyl-Transfer RNA Synthetase"/>
    <property type="match status" value="1"/>
</dbReference>
<dbReference type="HAMAP" id="MF_00140_B">
    <property type="entry name" value="Trp_tRNA_synth_B"/>
    <property type="match status" value="1"/>
</dbReference>
<evidence type="ECO:0000256" key="9">
    <source>
        <dbReference type="ARBA" id="ARBA00030268"/>
    </source>
</evidence>
<evidence type="ECO:0000256" key="5">
    <source>
        <dbReference type="ARBA" id="ARBA00022741"/>
    </source>
</evidence>
<dbReference type="Gene3D" id="3.40.50.620">
    <property type="entry name" value="HUPs"/>
    <property type="match status" value="1"/>
</dbReference>
<reference evidence="13 14" key="1">
    <citation type="submission" date="2013-12" db="EMBL/GenBank/DDBJ databases">
        <authorList>
            <person name="Cubeta M."/>
            <person name="Pakala S."/>
            <person name="Fedorova N."/>
            <person name="Thomas E."/>
            <person name="Dean R."/>
            <person name="Jabaji S."/>
            <person name="Neate S."/>
            <person name="Toda T."/>
            <person name="Tavantzis S."/>
            <person name="Vilgalys R."/>
            <person name="Bharathan N."/>
            <person name="Pakala S."/>
            <person name="Losada L.S."/>
            <person name="Zafar N."/>
            <person name="Nierman W."/>
        </authorList>
    </citation>
    <scope>NUCLEOTIDE SEQUENCE [LARGE SCALE GENOMIC DNA]</scope>
    <source>
        <strain evidence="13 14">123E</strain>
    </source>
</reference>
<evidence type="ECO:0000256" key="2">
    <source>
        <dbReference type="ARBA" id="ARBA00005594"/>
    </source>
</evidence>
<evidence type="ECO:0000313" key="14">
    <source>
        <dbReference type="Proteomes" id="UP000027456"/>
    </source>
</evidence>
<dbReference type="CDD" id="cd00806">
    <property type="entry name" value="TrpRS_core"/>
    <property type="match status" value="1"/>
</dbReference>
<dbReference type="InterPro" id="IPR002305">
    <property type="entry name" value="aa-tRNA-synth_Ic"/>
</dbReference>
<comment type="caution">
    <text evidence="13">The sequence shown here is derived from an EMBL/GenBank/DDBJ whole genome shotgun (WGS) entry which is preliminary data.</text>
</comment>
<dbReference type="FunFam" id="1.10.240.10:FF:000002">
    <property type="entry name" value="Tryptophan--tRNA ligase"/>
    <property type="match status" value="1"/>
</dbReference>
<sequence length="819" mass="90129">MQAQLRIATNLARTTRVHHSSYVLNSVHEALRYTSSGQHTPPKTIFSGIQPTGIPHLGNYLGALFNWVNLQRNAAPTDRLFFSIVGLHALTLPQNPIKLRQERLDTLAILLAVGLDPRRSVIFCQDQVPHHAELAWMLNCTTPMGKLQRMTTWKSKLAISRNANSTDEIDESHLNLGLFAYPVLQAADILLYRATHVPVGEDQQQHLELSRDLADLFNRTHKERVFPLPQHITTPAKRILSLRDPSQKMSKSAPHPASRILLTDPPETIEKKIKSAVTDSERGVEYDPAARPGVANLLTILDACRGLSGEHAPGDTNTRLETLASEISTLSHADLKRLVNDAVQSTLAPIRDEYARIRADESYLRDVAEAGRMRAFEVAEDTMATVREVLGALIIVKTKEMCVLAFSDGLRARVFKYSKFPSRGPQSYKARLVCINPRFITQTELPPLFTMSLAPAPLLPAQNIDLRDRRAYRDMSFTKSFSPSPSPSPPYDQNEFPKPMTTAPRRRRPTRNAGDIQVPPTYAKARPLSVGFVTPSREQALPSPESTPPPSRTSRKVELPWKLARPEVSPVLPETLAIIDPGLEGVPVEFVVHKLKTVGQELLTSLGNVVPPSSIFPSINTASLPSELELHVRDRSQPLEAIPTHLLCVFNPHAGKASKGHLFPAHSLVLASQCSKFPQVGPATRTIDHERGTTQLPVVPLPVPHPASFGFLNAYLYTRRVDKVLATLVPLPTQILSTISASMANQPACGAIPQLSAAMARTFTLPALVDRAGVIHGMWSNCKALGVDDDRLWKVLELAWDIVVASISASAGKNTPQSS</sequence>
<organism evidence="13 14">
    <name type="scientific">Rhizoctonia solani 123E</name>
    <dbReference type="NCBI Taxonomy" id="1423351"/>
    <lineage>
        <taxon>Eukaryota</taxon>
        <taxon>Fungi</taxon>
        <taxon>Dikarya</taxon>
        <taxon>Basidiomycota</taxon>
        <taxon>Agaricomycotina</taxon>
        <taxon>Agaricomycetes</taxon>
        <taxon>Cantharellales</taxon>
        <taxon>Ceratobasidiaceae</taxon>
        <taxon>Rhizoctonia</taxon>
    </lineage>
</organism>
<feature type="region of interest" description="Disordered" evidence="12">
    <location>
        <begin position="477"/>
        <end position="520"/>
    </location>
</feature>
<keyword evidence="4" id="KW-0436">Ligase</keyword>
<dbReference type="PANTHER" id="PTHR43766:SF1">
    <property type="entry name" value="TRYPTOPHAN--TRNA LIGASE, MITOCHONDRIAL"/>
    <property type="match status" value="1"/>
</dbReference>